<evidence type="ECO:0000256" key="6">
    <source>
        <dbReference type="ARBA" id="ARBA00023136"/>
    </source>
</evidence>
<dbReference type="SMART" id="SM00665">
    <property type="entry name" value="B561"/>
    <property type="match status" value="1"/>
</dbReference>
<keyword evidence="4" id="KW-0249">Electron transport</keyword>
<feature type="transmembrane region" description="Helical" evidence="8">
    <location>
        <begin position="56"/>
        <end position="78"/>
    </location>
</feature>
<dbReference type="VEuPathDB" id="FungiDB:CLCR_08923"/>
<dbReference type="EMBL" id="LGRB01000009">
    <property type="protein sequence ID" value="OCT52261.1"/>
    <property type="molecule type" value="Genomic_DNA"/>
</dbReference>
<feature type="compositionally biased region" description="Basic and acidic residues" evidence="7">
    <location>
        <begin position="257"/>
        <end position="268"/>
    </location>
</feature>
<feature type="domain" description="Cytochrome b561" evidence="10">
    <location>
        <begin position="57"/>
        <end position="187"/>
    </location>
</feature>
<feature type="transmembrane region" description="Helical" evidence="8">
    <location>
        <begin position="130"/>
        <end position="150"/>
    </location>
</feature>
<evidence type="ECO:0000256" key="2">
    <source>
        <dbReference type="ARBA" id="ARBA00022448"/>
    </source>
</evidence>
<keyword evidence="9" id="KW-0732">Signal</keyword>
<gene>
    <name evidence="11" type="ORF">CLCR_08923</name>
</gene>
<evidence type="ECO:0000256" key="5">
    <source>
        <dbReference type="ARBA" id="ARBA00022989"/>
    </source>
</evidence>
<accession>A0A1C1CUT0</accession>
<evidence type="ECO:0000256" key="3">
    <source>
        <dbReference type="ARBA" id="ARBA00022692"/>
    </source>
</evidence>
<dbReference type="CDD" id="cd08760">
    <property type="entry name" value="Cyt_b561_FRRS1_like"/>
    <property type="match status" value="1"/>
</dbReference>
<keyword evidence="12" id="KW-1185">Reference proteome</keyword>
<dbReference type="AlphaFoldDB" id="A0A1C1CUT0"/>
<comment type="subcellular location">
    <subcellularLocation>
        <location evidence="1">Membrane</location>
    </subcellularLocation>
</comment>
<organism evidence="11 12">
    <name type="scientific">Cladophialophora carrionii</name>
    <dbReference type="NCBI Taxonomy" id="86049"/>
    <lineage>
        <taxon>Eukaryota</taxon>
        <taxon>Fungi</taxon>
        <taxon>Dikarya</taxon>
        <taxon>Ascomycota</taxon>
        <taxon>Pezizomycotina</taxon>
        <taxon>Eurotiomycetes</taxon>
        <taxon>Chaetothyriomycetidae</taxon>
        <taxon>Chaetothyriales</taxon>
        <taxon>Herpotrichiellaceae</taxon>
        <taxon>Cladophialophora</taxon>
    </lineage>
</organism>
<protein>
    <recommendedName>
        <fullName evidence="10">Cytochrome b561 domain-containing protein</fullName>
    </recommendedName>
</protein>
<feature type="chain" id="PRO_5008651063" description="Cytochrome b561 domain-containing protein" evidence="9">
    <location>
        <begin position="21"/>
        <end position="279"/>
    </location>
</feature>
<dbReference type="VEuPathDB" id="FungiDB:G647_05902"/>
<feature type="transmembrane region" description="Helical" evidence="8">
    <location>
        <begin position="90"/>
        <end position="110"/>
    </location>
</feature>
<dbReference type="InterPro" id="IPR006593">
    <property type="entry name" value="Cyt_b561/ferric_Rdtase_TM"/>
</dbReference>
<dbReference type="PANTHER" id="PTHR47797">
    <property type="entry name" value="DEHYDROGENASE, PUTATIVE (AFU_ORTHOLOGUE AFUA_8G05805)-RELATED"/>
    <property type="match status" value="1"/>
</dbReference>
<comment type="caution">
    <text evidence="11">The sequence shown here is derived from an EMBL/GenBank/DDBJ whole genome shotgun (WGS) entry which is preliminary data.</text>
</comment>
<name>A0A1C1CUT0_9EURO</name>
<keyword evidence="6 8" id="KW-0472">Membrane</keyword>
<evidence type="ECO:0000256" key="1">
    <source>
        <dbReference type="ARBA" id="ARBA00004370"/>
    </source>
</evidence>
<keyword evidence="2" id="KW-0813">Transport</keyword>
<proteinExistence type="predicted"/>
<dbReference type="Proteomes" id="UP000094526">
    <property type="component" value="Unassembled WGS sequence"/>
</dbReference>
<dbReference type="OrthoDB" id="19261at2759"/>
<evidence type="ECO:0000313" key="12">
    <source>
        <dbReference type="Proteomes" id="UP000094526"/>
    </source>
</evidence>
<evidence type="ECO:0000259" key="10">
    <source>
        <dbReference type="SMART" id="SM00665"/>
    </source>
</evidence>
<dbReference type="GO" id="GO:0016020">
    <property type="term" value="C:membrane"/>
    <property type="evidence" value="ECO:0007669"/>
    <property type="project" value="UniProtKB-SubCell"/>
</dbReference>
<evidence type="ECO:0000256" key="4">
    <source>
        <dbReference type="ARBA" id="ARBA00022982"/>
    </source>
</evidence>
<dbReference type="eggNOG" id="ENOG502SQ3I">
    <property type="taxonomic scope" value="Eukaryota"/>
</dbReference>
<keyword evidence="5 8" id="KW-1133">Transmembrane helix</keyword>
<evidence type="ECO:0000313" key="11">
    <source>
        <dbReference type="EMBL" id="OCT52261.1"/>
    </source>
</evidence>
<sequence>MKSQLFSAMLFAASAATAAAATILSDADHLQQEPHAALQKRAFYQDDFKIYKRKRNAHACIMSIVFIVLFPLGAISMHLPLRGVRVTTRIHAPIQILGLAMMIGAMGLGIDIADVDLNFFARDTSTKAHVVIGLLTCSVLILFQPALGLLQHLHFRRTGKKSIFAYIHRWSGRVAICLGWINSGLGFQLVPISLVSTGSLVRNFVLMGVLGAVWFLLVGWDGYRHHWAKKDKLGAYRVGWDKGVVLRRQHAVEDGTKDDMKLEPRHSGDQGTTAGEQHL</sequence>
<feature type="region of interest" description="Disordered" evidence="7">
    <location>
        <begin position="257"/>
        <end position="279"/>
    </location>
</feature>
<keyword evidence="3 8" id="KW-0812">Transmembrane</keyword>
<feature type="signal peptide" evidence="9">
    <location>
        <begin position="1"/>
        <end position="20"/>
    </location>
</feature>
<feature type="compositionally biased region" description="Polar residues" evidence="7">
    <location>
        <begin position="269"/>
        <end position="279"/>
    </location>
</feature>
<feature type="transmembrane region" description="Helical" evidence="8">
    <location>
        <begin position="170"/>
        <end position="192"/>
    </location>
</feature>
<dbReference type="Gene3D" id="1.20.120.1770">
    <property type="match status" value="1"/>
</dbReference>
<evidence type="ECO:0000256" key="7">
    <source>
        <dbReference type="SAM" id="MobiDB-lite"/>
    </source>
</evidence>
<dbReference type="PANTHER" id="PTHR47797:SF1">
    <property type="entry name" value="CYTOCHROME B561 DOMAIN-CONTAINING PROTEIN-RELATED"/>
    <property type="match status" value="1"/>
</dbReference>
<evidence type="ECO:0000256" key="9">
    <source>
        <dbReference type="SAM" id="SignalP"/>
    </source>
</evidence>
<dbReference type="STRING" id="86049.A0A1C1CUT0"/>
<reference evidence="12" key="1">
    <citation type="submission" date="2015-07" db="EMBL/GenBank/DDBJ databases">
        <authorList>
            <person name="Teixeira M.M."/>
            <person name="Souza R.C."/>
            <person name="Almeida L.G."/>
            <person name="Vicente V.A."/>
            <person name="de Hoog S."/>
            <person name="Bocca A.L."/>
            <person name="de Almeida S.R."/>
            <person name="Vasconcelos A.T."/>
            <person name="Felipe M.S."/>
        </authorList>
    </citation>
    <scope>NUCLEOTIDE SEQUENCE [LARGE SCALE GENOMIC DNA]</scope>
    <source>
        <strain evidence="12">KSF</strain>
    </source>
</reference>
<feature type="transmembrane region" description="Helical" evidence="8">
    <location>
        <begin position="204"/>
        <end position="223"/>
    </location>
</feature>
<evidence type="ECO:0000256" key="8">
    <source>
        <dbReference type="SAM" id="Phobius"/>
    </source>
</evidence>